<evidence type="ECO:0008006" key="4">
    <source>
        <dbReference type="Google" id="ProtNLM"/>
    </source>
</evidence>
<feature type="transmembrane region" description="Helical" evidence="1">
    <location>
        <begin position="118"/>
        <end position="137"/>
    </location>
</feature>
<sequence>MKTKSYTFLWIILILNVIISPLFIPNGGLIGDIQHYVRLAYYLPDVKWSLYPLGYPFFLRAFYTITGDYYWAGRLINILCFTAIGLFAYLKSFHFKETVILLCAKIFIYSYFNILSEGIFLCLMYFLFYILYQYFYGQKRKQLVLAGSLLMILLFSIRYSALYIYFALCIYYVFYYFSKLKQQNVAFFKASYFWFLFFSGAGIFLYALFNYLNFGDVMGEGFRNPSDLKLFTEEFYIAVFGLFNAFNPVLAIKSVKLTPRALAVELFLLIINFISIGYFVKISKNYFRKTRDFYFYGLIIFIGISYLLLIFLSSFYQGIDNMDMRILCEGSFCFFYVFIFIYYKEKYNEKVIFCTAVFSFVFNTIYAIKIPKFYLTQKYEVEKKQGDIGNKKYFFDDIGDHEDNGYKIPLTNKIVRYNNPYVQSGFINAYIIMTKYPQIYILLDESTVNNKELIIYNSQLQNAANNEHKPDKK</sequence>
<dbReference type="Proteomes" id="UP000187261">
    <property type="component" value="Unassembled WGS sequence"/>
</dbReference>
<feature type="transmembrane region" description="Helical" evidence="1">
    <location>
        <begin position="69"/>
        <end position="90"/>
    </location>
</feature>
<feature type="transmembrane region" description="Helical" evidence="1">
    <location>
        <begin position="7"/>
        <end position="24"/>
    </location>
</feature>
<gene>
    <name evidence="2" type="ORF">SAMN05660493_01957</name>
</gene>
<organism evidence="2 3">
    <name type="scientific">Epilithonimonas bovis DSM 19482</name>
    <dbReference type="NCBI Taxonomy" id="1121284"/>
    <lineage>
        <taxon>Bacteria</taxon>
        <taxon>Pseudomonadati</taxon>
        <taxon>Bacteroidota</taxon>
        <taxon>Flavobacteriia</taxon>
        <taxon>Flavobacteriales</taxon>
        <taxon>Weeksellaceae</taxon>
        <taxon>Chryseobacterium group</taxon>
        <taxon>Epilithonimonas</taxon>
    </lineage>
</organism>
<keyword evidence="1" id="KW-0472">Membrane</keyword>
<proteinExistence type="predicted"/>
<feature type="transmembrane region" description="Helical" evidence="1">
    <location>
        <begin position="235"/>
        <end position="255"/>
    </location>
</feature>
<accession>A0A1U7PXL0</accession>
<keyword evidence="1" id="KW-1133">Transmembrane helix</keyword>
<feature type="transmembrane region" description="Helical" evidence="1">
    <location>
        <begin position="293"/>
        <end position="312"/>
    </location>
</feature>
<evidence type="ECO:0000313" key="2">
    <source>
        <dbReference type="EMBL" id="SIT97244.1"/>
    </source>
</evidence>
<feature type="transmembrane region" description="Helical" evidence="1">
    <location>
        <begin position="324"/>
        <end position="343"/>
    </location>
</feature>
<name>A0A1U7PXL0_9FLAO</name>
<evidence type="ECO:0000256" key="1">
    <source>
        <dbReference type="SAM" id="Phobius"/>
    </source>
</evidence>
<dbReference type="EMBL" id="FTPU01000019">
    <property type="protein sequence ID" value="SIT97244.1"/>
    <property type="molecule type" value="Genomic_DNA"/>
</dbReference>
<dbReference type="RefSeq" id="WP_076783421.1">
    <property type="nucleotide sequence ID" value="NZ_FTPU01000019.1"/>
</dbReference>
<feature type="transmembrane region" description="Helical" evidence="1">
    <location>
        <begin position="261"/>
        <end position="281"/>
    </location>
</feature>
<dbReference type="OrthoDB" id="1217878at2"/>
<dbReference type="AlphaFoldDB" id="A0A1U7PXL0"/>
<keyword evidence="1" id="KW-0812">Transmembrane</keyword>
<feature type="transmembrane region" description="Helical" evidence="1">
    <location>
        <begin position="194"/>
        <end position="214"/>
    </location>
</feature>
<reference evidence="3" key="1">
    <citation type="submission" date="2016-10" db="EMBL/GenBank/DDBJ databases">
        <authorList>
            <person name="Varghese N."/>
            <person name="Submissions S."/>
        </authorList>
    </citation>
    <scope>NUCLEOTIDE SEQUENCE [LARGE SCALE GENOMIC DNA]</scope>
    <source>
        <strain evidence="3">DSM 19482</strain>
    </source>
</reference>
<keyword evidence="3" id="KW-1185">Reference proteome</keyword>
<protein>
    <recommendedName>
        <fullName evidence="4">Dolichyl-phosphate-mannose-protein mannosyltransferase</fullName>
    </recommendedName>
</protein>
<feature type="transmembrane region" description="Helical" evidence="1">
    <location>
        <begin position="350"/>
        <end position="368"/>
    </location>
</feature>
<feature type="transmembrane region" description="Helical" evidence="1">
    <location>
        <begin position="149"/>
        <end position="174"/>
    </location>
</feature>
<dbReference type="STRING" id="1121284.SAMN05660493_01957"/>
<evidence type="ECO:0000313" key="3">
    <source>
        <dbReference type="Proteomes" id="UP000187261"/>
    </source>
</evidence>